<sequence length="290" mass="31879">MTADSYSPTKEQVKDVKMVNENKNVVIEVEERHFLFKCVPMDQMDKITHCLAEFVGTASLLVLSCMTCMEGLGSEIIPIQAAFGGGLTVLVIVSTFGGITHCHINPAVTLAAAICRYVSVPIAICYMISQILGAIAGFALLRAVTPSELHYKGNSTQLWCLTLPNERIDPIHGFAIEAIITTLLIWLCCALWDARNSRWQDSVSMKFGFTVIVMNLAAGQLTGSSMNPARSLAPALIANYWTDQWIYWAGPITGSVFASLCYKYIFHRNAPKECCTVATLKAELIDKLME</sequence>
<reference evidence="9 10" key="1">
    <citation type="submission" date="2020-11" db="EMBL/GenBank/DDBJ databases">
        <authorList>
            <person name="Wallbank WR R."/>
            <person name="Pardo Diaz C."/>
            <person name="Kozak K."/>
            <person name="Martin S."/>
            <person name="Jiggins C."/>
            <person name="Moest M."/>
            <person name="Warren A I."/>
            <person name="Generalovic N T."/>
            <person name="Byers J.R.P. K."/>
            <person name="Montejo-Kovacevich G."/>
            <person name="Yen C E."/>
        </authorList>
    </citation>
    <scope>NUCLEOTIDE SEQUENCE [LARGE SCALE GENOMIC DNA]</scope>
</reference>
<evidence type="ECO:0000256" key="4">
    <source>
        <dbReference type="ARBA" id="ARBA00022692"/>
    </source>
</evidence>
<dbReference type="InParanoid" id="A0A7R8UXA9"/>
<feature type="transmembrane region" description="Helical" evidence="8">
    <location>
        <begin position="245"/>
        <end position="262"/>
    </location>
</feature>
<dbReference type="PANTHER" id="PTHR19139">
    <property type="entry name" value="AQUAPORIN TRANSPORTER"/>
    <property type="match status" value="1"/>
</dbReference>
<evidence type="ECO:0000256" key="7">
    <source>
        <dbReference type="RuleBase" id="RU000477"/>
    </source>
</evidence>
<feature type="transmembrane region" description="Helical" evidence="8">
    <location>
        <begin position="204"/>
        <end position="225"/>
    </location>
</feature>
<comment type="similarity">
    <text evidence="2 7">Belongs to the MIP/aquaporin (TC 1.A.8) family.</text>
</comment>
<dbReference type="Pfam" id="PF00230">
    <property type="entry name" value="MIP"/>
    <property type="match status" value="1"/>
</dbReference>
<dbReference type="OrthoDB" id="3222at2759"/>
<evidence type="ECO:0000313" key="10">
    <source>
        <dbReference type="Proteomes" id="UP000594454"/>
    </source>
</evidence>
<accession>A0A7R8UXA9</accession>
<evidence type="ECO:0000256" key="8">
    <source>
        <dbReference type="SAM" id="Phobius"/>
    </source>
</evidence>
<name>A0A7R8UXA9_HERIL</name>
<dbReference type="InterPro" id="IPR023271">
    <property type="entry name" value="Aquaporin-like"/>
</dbReference>
<dbReference type="SUPFAM" id="SSF81338">
    <property type="entry name" value="Aquaporin-like"/>
    <property type="match status" value="1"/>
</dbReference>
<evidence type="ECO:0000256" key="5">
    <source>
        <dbReference type="ARBA" id="ARBA00022989"/>
    </source>
</evidence>
<dbReference type="Proteomes" id="UP000594454">
    <property type="component" value="Chromosome 4"/>
</dbReference>
<dbReference type="AlphaFoldDB" id="A0A7R8UXA9"/>
<feature type="transmembrane region" description="Helical" evidence="8">
    <location>
        <begin position="51"/>
        <end position="73"/>
    </location>
</feature>
<dbReference type="InterPro" id="IPR022357">
    <property type="entry name" value="MIP_CS"/>
</dbReference>
<evidence type="ECO:0000313" key="9">
    <source>
        <dbReference type="EMBL" id="CAD7088241.1"/>
    </source>
</evidence>
<dbReference type="InterPro" id="IPR034294">
    <property type="entry name" value="Aquaporin_transptr"/>
</dbReference>
<organism evidence="9 10">
    <name type="scientific">Hermetia illucens</name>
    <name type="common">Black soldier fly</name>
    <dbReference type="NCBI Taxonomy" id="343691"/>
    <lineage>
        <taxon>Eukaryota</taxon>
        <taxon>Metazoa</taxon>
        <taxon>Ecdysozoa</taxon>
        <taxon>Arthropoda</taxon>
        <taxon>Hexapoda</taxon>
        <taxon>Insecta</taxon>
        <taxon>Pterygota</taxon>
        <taxon>Neoptera</taxon>
        <taxon>Endopterygota</taxon>
        <taxon>Diptera</taxon>
        <taxon>Brachycera</taxon>
        <taxon>Stratiomyomorpha</taxon>
        <taxon>Stratiomyidae</taxon>
        <taxon>Hermetiinae</taxon>
        <taxon>Hermetia</taxon>
    </lineage>
</organism>
<keyword evidence="3 7" id="KW-0813">Transport</keyword>
<dbReference type="Gene3D" id="1.20.1080.10">
    <property type="entry name" value="Glycerol uptake facilitator protein"/>
    <property type="match status" value="1"/>
</dbReference>
<keyword evidence="4 7" id="KW-0812">Transmembrane</keyword>
<dbReference type="EMBL" id="LR899012">
    <property type="protein sequence ID" value="CAD7088241.1"/>
    <property type="molecule type" value="Genomic_DNA"/>
</dbReference>
<gene>
    <name evidence="9" type="ORF">HERILL_LOCUS10886</name>
</gene>
<dbReference type="PROSITE" id="PS00221">
    <property type="entry name" value="MIP"/>
    <property type="match status" value="1"/>
</dbReference>
<dbReference type="InterPro" id="IPR000425">
    <property type="entry name" value="MIP"/>
</dbReference>
<evidence type="ECO:0000256" key="3">
    <source>
        <dbReference type="ARBA" id="ARBA00022448"/>
    </source>
</evidence>
<keyword evidence="5 8" id="KW-1133">Transmembrane helix</keyword>
<protein>
    <submittedName>
        <fullName evidence="9">Uncharacterized protein</fullName>
    </submittedName>
</protein>
<dbReference type="PRINTS" id="PR00783">
    <property type="entry name" value="MINTRINSICP"/>
</dbReference>
<feature type="transmembrane region" description="Helical" evidence="8">
    <location>
        <begin position="79"/>
        <end position="99"/>
    </location>
</feature>
<proteinExistence type="inferred from homology"/>
<keyword evidence="10" id="KW-1185">Reference proteome</keyword>
<comment type="subcellular location">
    <subcellularLocation>
        <location evidence="1">Membrane</location>
        <topology evidence="1">Multi-pass membrane protein</topology>
    </subcellularLocation>
</comment>
<feature type="transmembrane region" description="Helical" evidence="8">
    <location>
        <begin position="120"/>
        <end position="141"/>
    </location>
</feature>
<dbReference type="GO" id="GO:0005886">
    <property type="term" value="C:plasma membrane"/>
    <property type="evidence" value="ECO:0007669"/>
    <property type="project" value="TreeGrafter"/>
</dbReference>
<dbReference type="GO" id="GO:0015267">
    <property type="term" value="F:channel activity"/>
    <property type="evidence" value="ECO:0007669"/>
    <property type="project" value="InterPro"/>
</dbReference>
<dbReference type="PANTHER" id="PTHR19139:SF270">
    <property type="entry name" value="ENTOMOGLYCEROPORIN 1-RELATED"/>
    <property type="match status" value="1"/>
</dbReference>
<evidence type="ECO:0000256" key="6">
    <source>
        <dbReference type="ARBA" id="ARBA00023136"/>
    </source>
</evidence>
<evidence type="ECO:0000256" key="2">
    <source>
        <dbReference type="ARBA" id="ARBA00006175"/>
    </source>
</evidence>
<keyword evidence="6 8" id="KW-0472">Membrane</keyword>
<feature type="transmembrane region" description="Helical" evidence="8">
    <location>
        <begin position="171"/>
        <end position="192"/>
    </location>
</feature>
<evidence type="ECO:0000256" key="1">
    <source>
        <dbReference type="ARBA" id="ARBA00004141"/>
    </source>
</evidence>